<dbReference type="SUPFAM" id="SSF53328">
    <property type="entry name" value="Formyltransferase"/>
    <property type="match status" value="1"/>
</dbReference>
<dbReference type="EMBL" id="VSSS01000033">
    <property type="protein sequence ID" value="TYL93188.1"/>
    <property type="molecule type" value="Genomic_DNA"/>
</dbReference>
<dbReference type="RefSeq" id="WP_148774479.1">
    <property type="nucleotide sequence ID" value="NZ_VSSS01000033.1"/>
</dbReference>
<protein>
    <recommendedName>
        <fullName evidence="1">Formyl transferase N-terminal domain-containing protein</fullName>
    </recommendedName>
</protein>
<gene>
    <name evidence="2" type="ORF">FXB40_22950</name>
</gene>
<comment type="caution">
    <text evidence="2">The sequence shown here is derived from an EMBL/GenBank/DDBJ whole genome shotgun (WGS) entry which is preliminary data.</text>
</comment>
<proteinExistence type="predicted"/>
<feature type="domain" description="Formyl transferase N-terminal" evidence="1">
    <location>
        <begin position="58"/>
        <end position="130"/>
    </location>
</feature>
<dbReference type="Pfam" id="PF00551">
    <property type="entry name" value="Formyl_trans_N"/>
    <property type="match status" value="1"/>
</dbReference>
<evidence type="ECO:0000313" key="3">
    <source>
        <dbReference type="Proteomes" id="UP000324758"/>
    </source>
</evidence>
<keyword evidence="3" id="KW-1185">Reference proteome</keyword>
<evidence type="ECO:0000313" key="2">
    <source>
        <dbReference type="EMBL" id="TYL93188.1"/>
    </source>
</evidence>
<name>A0A5D3KEX3_9BRAD</name>
<dbReference type="AlphaFoldDB" id="A0A5D3KEX3"/>
<dbReference type="Proteomes" id="UP000324758">
    <property type="component" value="Unassembled WGS sequence"/>
</dbReference>
<accession>A0A5D3KEX3</accession>
<organism evidence="2 3">
    <name type="scientific">Bradyrhizobium rifense</name>
    <dbReference type="NCBI Taxonomy" id="515499"/>
    <lineage>
        <taxon>Bacteria</taxon>
        <taxon>Pseudomonadati</taxon>
        <taxon>Pseudomonadota</taxon>
        <taxon>Alphaproteobacteria</taxon>
        <taxon>Hyphomicrobiales</taxon>
        <taxon>Nitrobacteraceae</taxon>
        <taxon>Bradyrhizobium</taxon>
    </lineage>
</organism>
<dbReference type="Gene3D" id="3.40.50.12230">
    <property type="match status" value="1"/>
</dbReference>
<sequence>MVEGLALLTDAAEQVALSRILRSFRPDLTIWPVSDIAELRKLAPASLRKARLVAFASGVIVPADLLARFGHGAYNFHPGPPNYPGWAPAHFALYDRADSFGVTFHAMAERVDSGAILDVVSFPIPQGSTLMGLGELAYAHLLQLFEVWAEPLARETSLMPRCALSWSGRANTRRRYKDACDIPLDISRDELWRRMRAFGGNHYGIAPAINLHGVTFTASPPEST</sequence>
<dbReference type="InterPro" id="IPR002376">
    <property type="entry name" value="Formyl_transf_N"/>
</dbReference>
<evidence type="ECO:0000259" key="1">
    <source>
        <dbReference type="Pfam" id="PF00551"/>
    </source>
</evidence>
<dbReference type="InterPro" id="IPR036477">
    <property type="entry name" value="Formyl_transf_N_sf"/>
</dbReference>
<dbReference type="OrthoDB" id="9788208at2"/>
<reference evidence="2 3" key="1">
    <citation type="submission" date="2019-08" db="EMBL/GenBank/DDBJ databases">
        <title>Bradyrhizobium hipponensis sp. nov., a rhizobium isolated from a Lupinus angustifolius root nodule in Tunisia.</title>
        <authorList>
            <person name="Off K."/>
            <person name="Rejili M."/>
            <person name="Mars M."/>
            <person name="Brachmann A."/>
            <person name="Marin M."/>
        </authorList>
    </citation>
    <scope>NUCLEOTIDE SEQUENCE [LARGE SCALE GENOMIC DNA]</scope>
    <source>
        <strain evidence="2 3">CTAW71</strain>
    </source>
</reference>